<reference evidence="2" key="1">
    <citation type="submission" date="2022-03" db="EMBL/GenBank/DDBJ databases">
        <authorList>
            <person name="Martin H S."/>
        </authorList>
    </citation>
    <scope>NUCLEOTIDE SEQUENCE</scope>
</reference>
<dbReference type="Proteomes" id="UP000837857">
    <property type="component" value="Chromosome 11"/>
</dbReference>
<evidence type="ECO:0000256" key="1">
    <source>
        <dbReference type="SAM" id="MobiDB-lite"/>
    </source>
</evidence>
<feature type="non-terminal residue" evidence="2">
    <location>
        <position position="98"/>
    </location>
</feature>
<keyword evidence="3" id="KW-1185">Reference proteome</keyword>
<protein>
    <submittedName>
        <fullName evidence="2">Uncharacterized protein</fullName>
    </submittedName>
</protein>
<name>A0ABN8HVK7_9NEOP</name>
<evidence type="ECO:0000313" key="2">
    <source>
        <dbReference type="EMBL" id="CAH2039909.1"/>
    </source>
</evidence>
<feature type="region of interest" description="Disordered" evidence="1">
    <location>
        <begin position="1"/>
        <end position="98"/>
    </location>
</feature>
<organism evidence="2 3">
    <name type="scientific">Iphiclides podalirius</name>
    <name type="common">scarce swallowtail</name>
    <dbReference type="NCBI Taxonomy" id="110791"/>
    <lineage>
        <taxon>Eukaryota</taxon>
        <taxon>Metazoa</taxon>
        <taxon>Ecdysozoa</taxon>
        <taxon>Arthropoda</taxon>
        <taxon>Hexapoda</taxon>
        <taxon>Insecta</taxon>
        <taxon>Pterygota</taxon>
        <taxon>Neoptera</taxon>
        <taxon>Endopterygota</taxon>
        <taxon>Lepidoptera</taxon>
        <taxon>Glossata</taxon>
        <taxon>Ditrysia</taxon>
        <taxon>Papilionoidea</taxon>
        <taxon>Papilionidae</taxon>
        <taxon>Papilioninae</taxon>
        <taxon>Iphiclides</taxon>
    </lineage>
</organism>
<proteinExistence type="predicted"/>
<accession>A0ABN8HVK7</accession>
<gene>
    <name evidence="2" type="ORF">IPOD504_LOCUS2100</name>
</gene>
<evidence type="ECO:0000313" key="3">
    <source>
        <dbReference type="Proteomes" id="UP000837857"/>
    </source>
</evidence>
<feature type="compositionally biased region" description="Basic and acidic residues" evidence="1">
    <location>
        <begin position="13"/>
        <end position="24"/>
    </location>
</feature>
<dbReference type="EMBL" id="OW152823">
    <property type="protein sequence ID" value="CAH2039909.1"/>
    <property type="molecule type" value="Genomic_DNA"/>
</dbReference>
<sequence>MPKSVTGALEGAGEPHRPVAREIDFVTAESNELMSRQKASESKTSFGVKPISRERASESTITSAPDDDKTRPGRARSTINPIPHYPPSPSKHGGHLPR</sequence>